<keyword evidence="3" id="KW-1185">Reference proteome</keyword>
<feature type="compositionally biased region" description="Low complexity" evidence="1">
    <location>
        <begin position="313"/>
        <end position="338"/>
    </location>
</feature>
<dbReference type="AlphaFoldDB" id="A0A3N4IQK0"/>
<organism evidence="2 3">
    <name type="scientific">Ascobolus immersus RN42</name>
    <dbReference type="NCBI Taxonomy" id="1160509"/>
    <lineage>
        <taxon>Eukaryota</taxon>
        <taxon>Fungi</taxon>
        <taxon>Dikarya</taxon>
        <taxon>Ascomycota</taxon>
        <taxon>Pezizomycotina</taxon>
        <taxon>Pezizomycetes</taxon>
        <taxon>Pezizales</taxon>
        <taxon>Ascobolaceae</taxon>
        <taxon>Ascobolus</taxon>
    </lineage>
</organism>
<sequence length="351" mass="38520">MSGRRILHQRTASETNSSNNSRTSSLVSQRIKKFETIVSSSNGSSKSNSPKAPIKEGSSDEEKENSEKGNSEKENSEKENSTGNEKSDASSVHTNHTDGADTIASFGSLPPVPPLRINKLLPAIEPLKVHRQTQSQDSHNFDYSQASSSSRPGSYQQPIYRDSFQSQEPTTNAPHTPVTPQQLLSPFTPQAPASPSPSHESNSSLRPLLPLKPILKKPKEPLPPYSVEDYKQRRNSWVRSTFSNQSQRELQHMRSLRLVNEDMDEARIGSDISTPMSAHHSHSRYSSVSGTINSRPLSSRLSAGLQEWGSLRHSGSNSAMNSRSARSSSFGLHSNGSSTNVGPSFYPAWAR</sequence>
<evidence type="ECO:0000313" key="3">
    <source>
        <dbReference type="Proteomes" id="UP000275078"/>
    </source>
</evidence>
<name>A0A3N4IQK0_ASCIM</name>
<dbReference type="EMBL" id="ML119662">
    <property type="protein sequence ID" value="RPA83864.1"/>
    <property type="molecule type" value="Genomic_DNA"/>
</dbReference>
<feature type="region of interest" description="Disordered" evidence="1">
    <location>
        <begin position="1"/>
        <end position="116"/>
    </location>
</feature>
<protein>
    <submittedName>
        <fullName evidence="2">Uncharacterized protein</fullName>
    </submittedName>
</protein>
<feature type="region of interest" description="Disordered" evidence="1">
    <location>
        <begin position="272"/>
        <end position="292"/>
    </location>
</feature>
<reference evidence="2 3" key="1">
    <citation type="journal article" date="2018" name="Nat. Ecol. Evol.">
        <title>Pezizomycetes genomes reveal the molecular basis of ectomycorrhizal truffle lifestyle.</title>
        <authorList>
            <person name="Murat C."/>
            <person name="Payen T."/>
            <person name="Noel B."/>
            <person name="Kuo A."/>
            <person name="Morin E."/>
            <person name="Chen J."/>
            <person name="Kohler A."/>
            <person name="Krizsan K."/>
            <person name="Balestrini R."/>
            <person name="Da Silva C."/>
            <person name="Montanini B."/>
            <person name="Hainaut M."/>
            <person name="Levati E."/>
            <person name="Barry K.W."/>
            <person name="Belfiori B."/>
            <person name="Cichocki N."/>
            <person name="Clum A."/>
            <person name="Dockter R.B."/>
            <person name="Fauchery L."/>
            <person name="Guy J."/>
            <person name="Iotti M."/>
            <person name="Le Tacon F."/>
            <person name="Lindquist E.A."/>
            <person name="Lipzen A."/>
            <person name="Malagnac F."/>
            <person name="Mello A."/>
            <person name="Molinier V."/>
            <person name="Miyauchi S."/>
            <person name="Poulain J."/>
            <person name="Riccioni C."/>
            <person name="Rubini A."/>
            <person name="Sitrit Y."/>
            <person name="Splivallo R."/>
            <person name="Traeger S."/>
            <person name="Wang M."/>
            <person name="Zifcakova L."/>
            <person name="Wipf D."/>
            <person name="Zambonelli A."/>
            <person name="Paolocci F."/>
            <person name="Nowrousian M."/>
            <person name="Ottonello S."/>
            <person name="Baldrian P."/>
            <person name="Spatafora J.W."/>
            <person name="Henrissat B."/>
            <person name="Nagy L.G."/>
            <person name="Aury J.M."/>
            <person name="Wincker P."/>
            <person name="Grigoriev I.V."/>
            <person name="Bonfante P."/>
            <person name="Martin F.M."/>
        </authorList>
    </citation>
    <scope>NUCLEOTIDE SEQUENCE [LARGE SCALE GENOMIC DNA]</scope>
    <source>
        <strain evidence="2 3">RN42</strain>
    </source>
</reference>
<evidence type="ECO:0000256" key="1">
    <source>
        <dbReference type="SAM" id="MobiDB-lite"/>
    </source>
</evidence>
<feature type="region of interest" description="Disordered" evidence="1">
    <location>
        <begin position="313"/>
        <end position="351"/>
    </location>
</feature>
<feature type="compositionally biased region" description="Low complexity" evidence="1">
    <location>
        <begin position="185"/>
        <end position="208"/>
    </location>
</feature>
<gene>
    <name evidence="2" type="ORF">BJ508DRAFT_52093</name>
</gene>
<dbReference type="Proteomes" id="UP000275078">
    <property type="component" value="Unassembled WGS sequence"/>
</dbReference>
<feature type="compositionally biased region" description="Low complexity" evidence="1">
    <location>
        <begin position="12"/>
        <end position="28"/>
    </location>
</feature>
<feature type="compositionally biased region" description="Basic and acidic residues" evidence="1">
    <location>
        <begin position="53"/>
        <end position="88"/>
    </location>
</feature>
<proteinExistence type="predicted"/>
<feature type="region of interest" description="Disordered" evidence="1">
    <location>
        <begin position="128"/>
        <end position="208"/>
    </location>
</feature>
<evidence type="ECO:0000313" key="2">
    <source>
        <dbReference type="EMBL" id="RPA83864.1"/>
    </source>
</evidence>
<feature type="compositionally biased region" description="Polar residues" evidence="1">
    <location>
        <begin position="132"/>
        <end position="184"/>
    </location>
</feature>
<accession>A0A3N4IQK0</accession>
<feature type="compositionally biased region" description="Low complexity" evidence="1">
    <location>
        <begin position="39"/>
        <end position="49"/>
    </location>
</feature>